<evidence type="ECO:0000256" key="2">
    <source>
        <dbReference type="ARBA" id="ARBA00022840"/>
    </source>
</evidence>
<dbReference type="Gene3D" id="3.50.30.10">
    <property type="entry name" value="Phosphohistidine domain"/>
    <property type="match status" value="1"/>
</dbReference>
<keyword evidence="2" id="KW-0067">ATP-binding</keyword>
<dbReference type="PANTHER" id="PTHR43615:SF1">
    <property type="entry name" value="PPDK_N DOMAIN-CONTAINING PROTEIN"/>
    <property type="match status" value="1"/>
</dbReference>
<dbReference type="PANTHER" id="PTHR43615">
    <property type="entry name" value="PHOSPHOENOLPYRUVATE SYNTHASE-RELATED"/>
    <property type="match status" value="1"/>
</dbReference>
<reference evidence="5" key="1">
    <citation type="journal article" date="2015" name="Nature">
        <title>Complex archaea that bridge the gap between prokaryotes and eukaryotes.</title>
        <authorList>
            <person name="Spang A."/>
            <person name="Saw J.H."/>
            <person name="Jorgensen S.L."/>
            <person name="Zaremba-Niedzwiedzka K."/>
            <person name="Martijn J."/>
            <person name="Lind A.E."/>
            <person name="van Eijk R."/>
            <person name="Schleper C."/>
            <person name="Guy L."/>
            <person name="Ettema T.J."/>
        </authorList>
    </citation>
    <scope>NUCLEOTIDE SEQUENCE</scope>
</reference>
<protein>
    <recommendedName>
        <fullName evidence="6">Pyruvate, water dikinase</fullName>
    </recommendedName>
</protein>
<evidence type="ECO:0000313" key="5">
    <source>
        <dbReference type="EMBL" id="KKN54052.1"/>
    </source>
</evidence>
<sequence>MEGIRESYLVSLGEDESTEISTVGGKGASLGKLVKANFPVPPGFVVTTGAYTEFLRANDIDVTIKKILSELDYGNLDKLEEETVKIRDLISGFKLPDDLTQEIVRAYKELGDESEYVAVRSSATAEDLAGASFAGQYETYLDVRGESALIDAIRQCWASMWTARVTAYRHNKGFDNDDIGIAVVVQKMVESDIAGVMFVGNPMNARADEIVINSSWGLGETVVSGSVTPDEYIVDRDTLTVKRRSLGSKELQVIRDQKAGSNTIQKPISVTLQEQYTLTDEQASMLAEMGRKVTTYYERLPQDIEWALKDGSFFLLQSRPVTGVEFTWEEELDLWPSLPEEEDVIWTRAAADEWWTGAITPLFWSVRGRWIRDGAAGSYQPYGFGNLAEMRWMKYSRGTMYYNTRVDELMAEYSLPPSLREPMLRRLHPSQLERAMNAPFDLWRALKTYASVEINHPKMGVNGFANRRPILRESRKGGKLYDQRRNQVKLQFSSLKEFLKKGDNEIKQNLEKFLKAWGKAAGGGGWASSFLYGPVIQALLEGVVRYWYKGDNPNVFTDIITGLPERTNQFNDDYDFWKLGEKIRLSKKLRTLLMEFEGVEFFEELKNHEEGRDFLSQYEEFLEMNFYRGHADRDIYYSRRIEDPVLDYKALRLLATSEDVESPEEREEKLRGRRELATIDVIENLSKQPLGEVKVPIFKFLVNYCLLMLESRDEGRSAGDAMTFWKKKVLGELGRRTVSRGLLNGEKDFYFLSLDELGGLLEGSEPQALARAKIAARKKNFDRFLTHEEDPPLFLKGNMPMDDIKFTSDDNDGVLKGVGTSRGLATGPAKIIPTLKDIGRLEKGDILICHGTDPGWTSAFSIVGGVVAQTGGMLAHFSCLSREYGLPAVSLPNALKLIKDESIITINGNNGEIRLVSG</sequence>
<dbReference type="InterPro" id="IPR013815">
    <property type="entry name" value="ATP_grasp_subdomain_1"/>
</dbReference>
<organism evidence="5">
    <name type="scientific">marine sediment metagenome</name>
    <dbReference type="NCBI Taxonomy" id="412755"/>
    <lineage>
        <taxon>unclassified sequences</taxon>
        <taxon>metagenomes</taxon>
        <taxon>ecological metagenomes</taxon>
    </lineage>
</organism>
<evidence type="ECO:0000256" key="1">
    <source>
        <dbReference type="ARBA" id="ARBA00022741"/>
    </source>
</evidence>
<evidence type="ECO:0000259" key="4">
    <source>
        <dbReference type="Pfam" id="PF01326"/>
    </source>
</evidence>
<comment type="caution">
    <text evidence="5">The sequence shown here is derived from an EMBL/GenBank/DDBJ whole genome shotgun (WGS) entry which is preliminary data.</text>
</comment>
<dbReference type="InterPro" id="IPR051549">
    <property type="entry name" value="PEP_Utilizing_Enz"/>
</dbReference>
<dbReference type="InterPro" id="IPR002192">
    <property type="entry name" value="PPDK_AMP/ATP-bd"/>
</dbReference>
<proteinExistence type="predicted"/>
<dbReference type="EMBL" id="LAZR01000945">
    <property type="protein sequence ID" value="KKN54052.1"/>
    <property type="molecule type" value="Genomic_DNA"/>
</dbReference>
<feature type="domain" description="Pyruvate phosphate dikinase AMP/ATP-binding" evidence="4">
    <location>
        <begin position="21"/>
        <end position="323"/>
    </location>
</feature>
<dbReference type="InterPro" id="IPR008279">
    <property type="entry name" value="PEP-util_enz_mobile_dom"/>
</dbReference>
<accession>A0A0F9RVQ4</accession>
<feature type="domain" description="PEP-utilising enzyme mobile" evidence="3">
    <location>
        <begin position="842"/>
        <end position="911"/>
    </location>
</feature>
<dbReference type="InterPro" id="IPR036637">
    <property type="entry name" value="Phosphohistidine_dom_sf"/>
</dbReference>
<keyword evidence="1" id="KW-0547">Nucleotide-binding</keyword>
<dbReference type="Pfam" id="PF01326">
    <property type="entry name" value="PPDK_N"/>
    <property type="match status" value="1"/>
</dbReference>
<dbReference type="Gene3D" id="3.30.470.20">
    <property type="entry name" value="ATP-grasp fold, B domain"/>
    <property type="match status" value="1"/>
</dbReference>
<dbReference type="AlphaFoldDB" id="A0A0F9RVQ4"/>
<name>A0A0F9RVQ4_9ZZZZ</name>
<dbReference type="SUPFAM" id="SSF52009">
    <property type="entry name" value="Phosphohistidine domain"/>
    <property type="match status" value="1"/>
</dbReference>
<dbReference type="FunFam" id="3.30.1490.20:FF:000010">
    <property type="entry name" value="Phosphoenolpyruvate synthase"/>
    <property type="match status" value="1"/>
</dbReference>
<dbReference type="SUPFAM" id="SSF56059">
    <property type="entry name" value="Glutathione synthetase ATP-binding domain-like"/>
    <property type="match status" value="1"/>
</dbReference>
<dbReference type="GO" id="GO:0016301">
    <property type="term" value="F:kinase activity"/>
    <property type="evidence" value="ECO:0007669"/>
    <property type="project" value="InterPro"/>
</dbReference>
<dbReference type="Gene3D" id="3.30.1490.20">
    <property type="entry name" value="ATP-grasp fold, A domain"/>
    <property type="match status" value="1"/>
</dbReference>
<evidence type="ECO:0008006" key="6">
    <source>
        <dbReference type="Google" id="ProtNLM"/>
    </source>
</evidence>
<dbReference type="GO" id="GO:0005524">
    <property type="term" value="F:ATP binding"/>
    <property type="evidence" value="ECO:0007669"/>
    <property type="project" value="UniProtKB-KW"/>
</dbReference>
<evidence type="ECO:0000259" key="3">
    <source>
        <dbReference type="Pfam" id="PF00391"/>
    </source>
</evidence>
<dbReference type="Pfam" id="PF00391">
    <property type="entry name" value="PEP-utilizers"/>
    <property type="match status" value="1"/>
</dbReference>
<gene>
    <name evidence="5" type="ORF">LCGC14_0596310</name>
</gene>